<comment type="caution">
    <text evidence="2">The sequence shown here is derived from an EMBL/GenBank/DDBJ whole genome shotgun (WGS) entry which is preliminary data.</text>
</comment>
<proteinExistence type="predicted"/>
<evidence type="ECO:0000313" key="2">
    <source>
        <dbReference type="EMBL" id="KAK8866404.1"/>
    </source>
</evidence>
<gene>
    <name evidence="2" type="ORF">M9Y10_009366</name>
</gene>
<dbReference type="InterPro" id="IPR016024">
    <property type="entry name" value="ARM-type_fold"/>
</dbReference>
<feature type="region of interest" description="Disordered" evidence="1">
    <location>
        <begin position="534"/>
        <end position="576"/>
    </location>
</feature>
<keyword evidence="3" id="KW-1185">Reference proteome</keyword>
<feature type="compositionally biased region" description="Polar residues" evidence="1">
    <location>
        <begin position="557"/>
        <end position="569"/>
    </location>
</feature>
<organism evidence="2 3">
    <name type="scientific">Tritrichomonas musculus</name>
    <dbReference type="NCBI Taxonomy" id="1915356"/>
    <lineage>
        <taxon>Eukaryota</taxon>
        <taxon>Metamonada</taxon>
        <taxon>Parabasalia</taxon>
        <taxon>Tritrichomonadida</taxon>
        <taxon>Tritrichomonadidae</taxon>
        <taxon>Tritrichomonas</taxon>
    </lineage>
</organism>
<accession>A0ABR2INC6</accession>
<dbReference type="EMBL" id="JAPFFF010000015">
    <property type="protein sequence ID" value="KAK8866404.1"/>
    <property type="molecule type" value="Genomic_DNA"/>
</dbReference>
<feature type="compositionally biased region" description="Polar residues" evidence="1">
    <location>
        <begin position="538"/>
        <end position="548"/>
    </location>
</feature>
<sequence>MSNLINLKKVEKGNGPDFVQELAGVPDNLNESNIESFYSTISDIFQRNEASEASLVRILIALYKVISNANENFLNVYIDNNFVLDLPFESKSKSIQTQLLNVLYALSTHAPLVFNAEVSEKIDNYFIREYPKKTLTIIGIYACQFDSLEDPWPLLDLLVKNHSSYFRRDIDCCQDYVSLLVYLCQEFEDYRRTRIQYCWNSICQCLNTENEPTLTTCYNSLCQIYELDPEIISELSFPIFACSIHLRKKQDVSHSVLSLLFRYQPNFDSSDNSKYSTRNRSMSSPSSPKTPTSSSIMDLVQSLIEVSQTDVNANLILVKMAMNENISRLLLHNATWMTKDMPSKIDTIRLFAVVLSHEDLRTDIMYKAETIDFLRSICTIDASSVLTAICIFIRRLPIDQEYVETLSNSEFLTQFFATAFQHDDETTLHAALVMADTISKVCYVRELLDISDKIVDLAKGENDLALTAGKVAVQMCKYPKCVLRFKRKKLDEYYSNRVRNQNFRKIAVHFLKAFKAAQSEIETNQSLYRSLPAKRKTSTSNLSGSEDATLSPPVTPKLNNTSMANSTKNAKPKNLV</sequence>
<evidence type="ECO:0000313" key="3">
    <source>
        <dbReference type="Proteomes" id="UP001470230"/>
    </source>
</evidence>
<reference evidence="2 3" key="1">
    <citation type="submission" date="2024-04" db="EMBL/GenBank/DDBJ databases">
        <title>Tritrichomonas musculus Genome.</title>
        <authorList>
            <person name="Alves-Ferreira E."/>
            <person name="Grigg M."/>
            <person name="Lorenzi H."/>
            <person name="Galac M."/>
        </authorList>
    </citation>
    <scope>NUCLEOTIDE SEQUENCE [LARGE SCALE GENOMIC DNA]</scope>
    <source>
        <strain evidence="2 3">EAF2021</strain>
    </source>
</reference>
<feature type="compositionally biased region" description="Low complexity" evidence="1">
    <location>
        <begin position="276"/>
        <end position="294"/>
    </location>
</feature>
<feature type="region of interest" description="Disordered" evidence="1">
    <location>
        <begin position="270"/>
        <end position="294"/>
    </location>
</feature>
<name>A0ABR2INC6_9EUKA</name>
<dbReference type="Proteomes" id="UP001470230">
    <property type="component" value="Unassembled WGS sequence"/>
</dbReference>
<dbReference type="SUPFAM" id="SSF48371">
    <property type="entry name" value="ARM repeat"/>
    <property type="match status" value="1"/>
</dbReference>
<evidence type="ECO:0000256" key="1">
    <source>
        <dbReference type="SAM" id="MobiDB-lite"/>
    </source>
</evidence>
<protein>
    <submittedName>
        <fullName evidence="2">Uncharacterized protein</fullName>
    </submittedName>
</protein>